<keyword evidence="4" id="KW-0472">Membrane</keyword>
<gene>
    <name evidence="5" type="ORF">AADG42_16005</name>
</gene>
<keyword evidence="1" id="KW-0808">Transferase</keyword>
<accession>A0ABZ3FRN9</accession>
<feature type="transmembrane region" description="Helical" evidence="4">
    <location>
        <begin position="458"/>
        <end position="479"/>
    </location>
</feature>
<dbReference type="PANTHER" id="PTHR24421">
    <property type="entry name" value="NITRATE/NITRITE SENSOR PROTEIN NARX-RELATED"/>
    <property type="match status" value="1"/>
</dbReference>
<keyword evidence="4" id="KW-0812">Transmembrane</keyword>
<evidence type="ECO:0000256" key="1">
    <source>
        <dbReference type="ARBA" id="ARBA00022679"/>
    </source>
</evidence>
<feature type="transmembrane region" description="Helical" evidence="4">
    <location>
        <begin position="381"/>
        <end position="400"/>
    </location>
</feature>
<proteinExistence type="predicted"/>
<dbReference type="RefSeq" id="WP_425310174.1">
    <property type="nucleotide sequence ID" value="NZ_CP154795.1"/>
</dbReference>
<feature type="transmembrane region" description="Helical" evidence="4">
    <location>
        <begin position="324"/>
        <end position="345"/>
    </location>
</feature>
<protein>
    <recommendedName>
        <fullName evidence="7">Signal transduction histidine kinase</fullName>
    </recommendedName>
</protein>
<keyword evidence="3" id="KW-0902">Two-component regulatory system</keyword>
<sequence length="672" mass="71782">MVTGLFLVFFLLGQPARATEVAWWPTAAAIAVQGWVLAFGGRWRWWLGGSAWIAYAALRLVATVRSQDPFVIGIIELISNGELAFMLILGVHAVRRLSARADAAEAERSASSLAERRQHVADRRRHQVARFLHDDVMHALRAIAQTGRSGRDRLKSPASGAQIDELRTLVGATADRLRKGDLPQLDEEPGDLRAQLLAIGAATGVRIQVTGRAPRFPARVIAAIVPAAAEAVRNSARHAGVSSVRIHLDPYEGGGRVQVVDDGPGFGRQRLGRGLRESVFGRMQEIGGQADVAPGEAGGTIVTLEWVPAAAHERVATVWREMTGALVPVALPGIIGTALIGVLIAEELANPALATAGMIVAVAVGLGALQSDGVRLSRGWLGLLVGASMVGLGANILAVASEARNGFHLFMAGGVTPLMVILVVHARVRWSLAALCLVWAELFLLGGWHFGFDAMTNSLVGALTAPIAVVGVVGFKLLLRRTGRRMLVAREETINSVVRREALAFAQSDRDERIRRVTQVLLPFLDGIVTGRLDPLAPEVARRAVALELGVRAELETTSDTEHTDLLAAAIAGARARDWELEVRIPPSARERWADQAITLLSALDEGGAASGRATLSALDGLALVVHTPDRATLAGWRARSDLVLEWEEDARWSRLSVRLPAEPGNTILAPA</sequence>
<keyword evidence="4" id="KW-1133">Transmembrane helix</keyword>
<organism evidence="5 6">
    <name type="scientific">Ammonicoccus fulvus</name>
    <dbReference type="NCBI Taxonomy" id="3138240"/>
    <lineage>
        <taxon>Bacteria</taxon>
        <taxon>Bacillati</taxon>
        <taxon>Actinomycetota</taxon>
        <taxon>Actinomycetes</taxon>
        <taxon>Propionibacteriales</taxon>
        <taxon>Propionibacteriaceae</taxon>
        <taxon>Ammonicoccus</taxon>
    </lineage>
</organism>
<feature type="transmembrane region" description="Helical" evidence="4">
    <location>
        <begin position="432"/>
        <end position="452"/>
    </location>
</feature>
<reference evidence="5 6" key="1">
    <citation type="submission" date="2024-04" db="EMBL/GenBank/DDBJ databases">
        <title>Isolation of an actinomycete strain from pig manure.</title>
        <authorList>
            <person name="Gong T."/>
            <person name="Yu Z."/>
            <person name="An M."/>
            <person name="Wei C."/>
            <person name="Yang W."/>
            <person name="Liu L."/>
        </authorList>
    </citation>
    <scope>NUCLEOTIDE SEQUENCE [LARGE SCALE GENOMIC DNA]</scope>
    <source>
        <strain evidence="5 6">ZF39</strain>
    </source>
</reference>
<dbReference type="InterPro" id="IPR036890">
    <property type="entry name" value="HATPase_C_sf"/>
</dbReference>
<dbReference type="InterPro" id="IPR050482">
    <property type="entry name" value="Sensor_HK_TwoCompSys"/>
</dbReference>
<dbReference type="EMBL" id="CP154795">
    <property type="protein sequence ID" value="XAN08744.1"/>
    <property type="molecule type" value="Genomic_DNA"/>
</dbReference>
<dbReference type="Gene3D" id="3.30.565.10">
    <property type="entry name" value="Histidine kinase-like ATPase, C-terminal domain"/>
    <property type="match status" value="1"/>
</dbReference>
<dbReference type="SUPFAM" id="SSF55874">
    <property type="entry name" value="ATPase domain of HSP90 chaperone/DNA topoisomerase II/histidine kinase"/>
    <property type="match status" value="1"/>
</dbReference>
<dbReference type="PANTHER" id="PTHR24421:SF61">
    <property type="entry name" value="OXYGEN SENSOR HISTIDINE KINASE NREB"/>
    <property type="match status" value="1"/>
</dbReference>
<evidence type="ECO:0008006" key="7">
    <source>
        <dbReference type="Google" id="ProtNLM"/>
    </source>
</evidence>
<evidence type="ECO:0000256" key="3">
    <source>
        <dbReference type="ARBA" id="ARBA00023012"/>
    </source>
</evidence>
<feature type="transmembrane region" description="Helical" evidence="4">
    <location>
        <begin position="42"/>
        <end position="62"/>
    </location>
</feature>
<dbReference type="Proteomes" id="UP001442841">
    <property type="component" value="Chromosome"/>
</dbReference>
<feature type="transmembrane region" description="Helical" evidence="4">
    <location>
        <begin position="351"/>
        <end position="369"/>
    </location>
</feature>
<evidence type="ECO:0000313" key="6">
    <source>
        <dbReference type="Proteomes" id="UP001442841"/>
    </source>
</evidence>
<evidence type="ECO:0000313" key="5">
    <source>
        <dbReference type="EMBL" id="XAN08744.1"/>
    </source>
</evidence>
<evidence type="ECO:0000256" key="2">
    <source>
        <dbReference type="ARBA" id="ARBA00022777"/>
    </source>
</evidence>
<name>A0ABZ3FRN9_9ACTN</name>
<evidence type="ECO:0000256" key="4">
    <source>
        <dbReference type="SAM" id="Phobius"/>
    </source>
</evidence>
<feature type="transmembrane region" description="Helical" evidence="4">
    <location>
        <begin position="406"/>
        <end position="425"/>
    </location>
</feature>
<keyword evidence="2" id="KW-0418">Kinase</keyword>
<keyword evidence="6" id="KW-1185">Reference proteome</keyword>